<name>F0V2R7_MYCS3</name>
<protein>
    <submittedName>
        <fullName evidence="1">Uncharacterized protein</fullName>
    </submittedName>
</protein>
<reference evidence="1 2" key="1">
    <citation type="journal article" date="2011" name="J. Bacteriol.">
        <title>Complete genome sequence of the hemotrophic Mycoplasma suis strain KI3806.</title>
        <authorList>
            <person name="Oehlerking J."/>
            <person name="Kube M."/>
            <person name="Felder K.M."/>
            <person name="Matter D."/>
            <person name="Wittenbrink M.M."/>
            <person name="Schwarzenbach S."/>
            <person name="Kramer M.M."/>
            <person name="Hoelzle K."/>
            <person name="Hoelzle L.E."/>
        </authorList>
    </citation>
    <scope>NUCLEOTIDE SEQUENCE [LARGE SCALE GENOMIC DNA]</scope>
    <source>
        <strain evidence="2">KI_3806</strain>
    </source>
</reference>
<dbReference type="Proteomes" id="UP000008645">
    <property type="component" value="Chromosome"/>
</dbReference>
<sequence length="190" mass="21367">MIRTTKVLLSLLGIGTIGSGGSYVAYSFSDSLFPNRNKRIIKPQSTFVDSQGTQGLEESLSKGESTLVYEYLKIDGDEKKCVKSIKSNKEEIKQQDFQLENCSGWETKDLDTNQKVIWVKTDYESVNTLLGTWLVLGNEKDFKKDNSQENRELSAQGDDSIVFACNKNSMEGNKLEVKCLQKKESNLLSQ</sequence>
<gene>
    <name evidence="1" type="ORF">MSUIS_00460</name>
</gene>
<organism evidence="1 2">
    <name type="scientific">Mycoplasma suis (strain KI_3806)</name>
    <dbReference type="NCBI Taxonomy" id="708248"/>
    <lineage>
        <taxon>Bacteria</taxon>
        <taxon>Bacillati</taxon>
        <taxon>Mycoplasmatota</taxon>
        <taxon>Mollicutes</taxon>
        <taxon>Mycoplasmataceae</taxon>
        <taxon>Mycoplasma</taxon>
    </lineage>
</organism>
<dbReference type="HOGENOM" id="CLU_119973_0_0_14"/>
<evidence type="ECO:0000313" key="2">
    <source>
        <dbReference type="Proteomes" id="UP000008645"/>
    </source>
</evidence>
<accession>F0V2R7</accession>
<evidence type="ECO:0000313" key="1">
    <source>
        <dbReference type="EMBL" id="CBZ40139.1"/>
    </source>
</evidence>
<dbReference type="RefSeq" id="WP_013608752.1">
    <property type="nucleotide sequence ID" value="NC_015153.1"/>
</dbReference>
<dbReference type="KEGG" id="msk:MSUIS_00460"/>
<dbReference type="AlphaFoldDB" id="F0V2R7"/>
<dbReference type="EMBL" id="FQ790233">
    <property type="protein sequence ID" value="CBZ40139.1"/>
    <property type="molecule type" value="Genomic_DNA"/>
</dbReference>
<proteinExistence type="predicted"/>